<name>A0A8H6FWA2_9LECA</name>
<evidence type="ECO:0000256" key="1">
    <source>
        <dbReference type="SAM" id="MobiDB-lite"/>
    </source>
</evidence>
<dbReference type="AlphaFoldDB" id="A0A8H6FWA2"/>
<dbReference type="GeneID" id="59287698"/>
<keyword evidence="3" id="KW-1185">Reference proteome</keyword>
<feature type="compositionally biased region" description="Pro residues" evidence="1">
    <location>
        <begin position="421"/>
        <end position="433"/>
    </location>
</feature>
<dbReference type="RefSeq" id="XP_037165209.1">
    <property type="nucleotide sequence ID" value="XM_037307949.1"/>
</dbReference>
<reference evidence="2 3" key="1">
    <citation type="journal article" date="2020" name="Genomics">
        <title>Complete, high-quality genomes from long-read metagenomic sequencing of two wolf lichen thalli reveals enigmatic genome architecture.</title>
        <authorList>
            <person name="McKenzie S.K."/>
            <person name="Walston R.F."/>
            <person name="Allen J.L."/>
        </authorList>
    </citation>
    <scope>NUCLEOTIDE SEQUENCE [LARGE SCALE GENOMIC DNA]</scope>
    <source>
        <strain evidence="2">WasteWater2</strain>
    </source>
</reference>
<dbReference type="OrthoDB" id="5383784at2759"/>
<organism evidence="2 3">
    <name type="scientific">Letharia columbiana</name>
    <dbReference type="NCBI Taxonomy" id="112416"/>
    <lineage>
        <taxon>Eukaryota</taxon>
        <taxon>Fungi</taxon>
        <taxon>Dikarya</taxon>
        <taxon>Ascomycota</taxon>
        <taxon>Pezizomycotina</taxon>
        <taxon>Lecanoromycetes</taxon>
        <taxon>OSLEUM clade</taxon>
        <taxon>Lecanoromycetidae</taxon>
        <taxon>Lecanorales</taxon>
        <taxon>Lecanorineae</taxon>
        <taxon>Parmeliaceae</taxon>
        <taxon>Letharia</taxon>
    </lineage>
</organism>
<accession>A0A8H6FWA2</accession>
<evidence type="ECO:0000313" key="3">
    <source>
        <dbReference type="Proteomes" id="UP000578531"/>
    </source>
</evidence>
<proteinExistence type="predicted"/>
<dbReference type="Proteomes" id="UP000578531">
    <property type="component" value="Unassembled WGS sequence"/>
</dbReference>
<protein>
    <submittedName>
        <fullName evidence="2">Uncharacterized protein</fullName>
    </submittedName>
</protein>
<comment type="caution">
    <text evidence="2">The sequence shown here is derived from an EMBL/GenBank/DDBJ whole genome shotgun (WGS) entry which is preliminary data.</text>
</comment>
<sequence length="632" mass="69736">MPEYLPPKYLHKRLISMGRSAFEPLTGTGTTGNENQALQSIADNPGETTEPATNTLRQADSGSYQQQYDRKGYPENLASRALSRQSRRAINDVLTTVGVCVGVDADGQIRPVHDGSIVALDKSKVTGVIRENEIGMLVGFTEAAVDNLAGMCTTGLRYRLQTFRFYSEVPLTAIIKSEWLTLGFFKGLFAGSAADTVYIFLNAGRILGMNMLIERLASQLDIPFDSFITRKMTWFVLKNARRLFNLTTLGLLTPFKIFSTLQHQGLLPAWPLLPHPKAFVPFSPSSPLRLPNLPDRLDGASCVRFLASLAVSPVVLLCVRSWMKPLVERKVQKYTRAALPAPDFPDIYSIQAAIEDEIDRDNIPGLGNAVDTPELWESRSVTEELAKDLQYVGRNFQILYDQFWGLFAGTSRKPSSSPATEPLPLPTPTPAPMDPLEDDASSSSSSSRTSTPRRQIEITGSTTSSGTVHMSFAIPVPVSSLPRRRHHNSHPRDPPSPSTTGPNNVYYPYHRITTLSAQAADSMAQHLSGYITDILLFPLEALYVRSVALSFLSWPAANVGAKVASERWKGEVYPLGGWFGMGLRGGWRGVADYVGKMVLVHGLEMGVGFAVWQVSVGLSWWVGRKWFEWGRL</sequence>
<evidence type="ECO:0000313" key="2">
    <source>
        <dbReference type="EMBL" id="KAF6235842.1"/>
    </source>
</evidence>
<feature type="region of interest" description="Disordered" evidence="1">
    <location>
        <begin position="411"/>
        <end position="467"/>
    </location>
</feature>
<feature type="compositionally biased region" description="Low complexity" evidence="1">
    <location>
        <begin position="441"/>
        <end position="467"/>
    </location>
</feature>
<feature type="region of interest" description="Disordered" evidence="1">
    <location>
        <begin position="480"/>
        <end position="504"/>
    </location>
</feature>
<dbReference type="EMBL" id="JACCJC010000022">
    <property type="protein sequence ID" value="KAF6235842.1"/>
    <property type="molecule type" value="Genomic_DNA"/>
</dbReference>
<gene>
    <name evidence="2" type="ORF">HO173_006037</name>
</gene>